<evidence type="ECO:0000256" key="6">
    <source>
        <dbReference type="ARBA" id="ARBA00023180"/>
    </source>
</evidence>
<dbReference type="PANTHER" id="PTHR31458">
    <property type="entry name" value="POLYGALACTURONASE 1 BETA-LIKE PROTEIN 2"/>
    <property type="match status" value="1"/>
</dbReference>
<keyword evidence="4" id="KW-0052">Apoplast</keyword>
<keyword evidence="6" id="KW-0325">Glycoprotein</keyword>
<feature type="domain" description="BURP" evidence="7">
    <location>
        <begin position="468"/>
        <end position="682"/>
    </location>
</feature>
<dbReference type="EMBL" id="JAVYJV010000002">
    <property type="protein sequence ID" value="KAK4376861.1"/>
    <property type="molecule type" value="Genomic_DNA"/>
</dbReference>
<keyword evidence="3" id="KW-0964">Secreted</keyword>
<comment type="subcellular location">
    <subcellularLocation>
        <location evidence="1">Secreted</location>
        <location evidence="1">Cell wall</location>
    </subcellularLocation>
    <subcellularLocation>
        <location evidence="2">Secreted</location>
        <location evidence="2">Extracellular space</location>
        <location evidence="2">Apoplast</location>
    </subcellularLocation>
</comment>
<dbReference type="GO" id="GO:0048046">
    <property type="term" value="C:apoplast"/>
    <property type="evidence" value="ECO:0007669"/>
    <property type="project" value="UniProtKB-SubCell"/>
</dbReference>
<evidence type="ECO:0000313" key="8">
    <source>
        <dbReference type="EMBL" id="KAK4376861.1"/>
    </source>
</evidence>
<reference evidence="8" key="1">
    <citation type="submission" date="2023-12" db="EMBL/GenBank/DDBJ databases">
        <title>Genome assembly of Anisodus tanguticus.</title>
        <authorList>
            <person name="Wang Y.-J."/>
        </authorList>
    </citation>
    <scope>NUCLEOTIDE SEQUENCE</scope>
    <source>
        <strain evidence="8">KB-2021</strain>
        <tissue evidence="8">Leaf</tissue>
    </source>
</reference>
<evidence type="ECO:0000256" key="3">
    <source>
        <dbReference type="ARBA" id="ARBA00022512"/>
    </source>
</evidence>
<comment type="caution">
    <text evidence="8">The sequence shown here is derived from an EMBL/GenBank/DDBJ whole genome shotgun (WGS) entry which is preliminary data.</text>
</comment>
<evidence type="ECO:0000256" key="2">
    <source>
        <dbReference type="ARBA" id="ARBA00004271"/>
    </source>
</evidence>
<accession>A0AAE1SW54</accession>
<dbReference type="InterPro" id="IPR051897">
    <property type="entry name" value="PG-associated_BURP"/>
</dbReference>
<evidence type="ECO:0000256" key="4">
    <source>
        <dbReference type="ARBA" id="ARBA00022523"/>
    </source>
</evidence>
<evidence type="ECO:0000313" key="9">
    <source>
        <dbReference type="Proteomes" id="UP001291623"/>
    </source>
</evidence>
<keyword evidence="9" id="KW-1185">Reference proteome</keyword>
<dbReference type="Pfam" id="PF03181">
    <property type="entry name" value="BURP"/>
    <property type="match status" value="1"/>
</dbReference>
<protein>
    <recommendedName>
        <fullName evidence="7">BURP domain-containing protein</fullName>
    </recommendedName>
</protein>
<dbReference type="AlphaFoldDB" id="A0AAE1SW54"/>
<dbReference type="PROSITE" id="PS51277">
    <property type="entry name" value="BURP"/>
    <property type="match status" value="1"/>
</dbReference>
<dbReference type="SMART" id="SM01045">
    <property type="entry name" value="BURP"/>
    <property type="match status" value="1"/>
</dbReference>
<evidence type="ECO:0000256" key="1">
    <source>
        <dbReference type="ARBA" id="ARBA00004191"/>
    </source>
</evidence>
<keyword evidence="3" id="KW-0134">Cell wall</keyword>
<proteinExistence type="predicted"/>
<organism evidence="8 9">
    <name type="scientific">Anisodus tanguticus</name>
    <dbReference type="NCBI Taxonomy" id="243964"/>
    <lineage>
        <taxon>Eukaryota</taxon>
        <taxon>Viridiplantae</taxon>
        <taxon>Streptophyta</taxon>
        <taxon>Embryophyta</taxon>
        <taxon>Tracheophyta</taxon>
        <taxon>Spermatophyta</taxon>
        <taxon>Magnoliopsida</taxon>
        <taxon>eudicotyledons</taxon>
        <taxon>Gunneridae</taxon>
        <taxon>Pentapetalae</taxon>
        <taxon>asterids</taxon>
        <taxon>lamiids</taxon>
        <taxon>Solanales</taxon>
        <taxon>Solanaceae</taxon>
        <taxon>Solanoideae</taxon>
        <taxon>Hyoscyameae</taxon>
        <taxon>Anisodus</taxon>
    </lineage>
</organism>
<dbReference type="Proteomes" id="UP001291623">
    <property type="component" value="Unassembled WGS sequence"/>
</dbReference>
<dbReference type="InterPro" id="IPR004873">
    <property type="entry name" value="BURP_dom"/>
</dbReference>
<keyword evidence="5" id="KW-0732">Signal</keyword>
<evidence type="ECO:0000256" key="5">
    <source>
        <dbReference type="ARBA" id="ARBA00022729"/>
    </source>
</evidence>
<name>A0AAE1SW54_9SOLA</name>
<sequence length="683" mass="74443">MLESSAASLAKSASDAISIALSAFSTDAPGAPVASASSASCIDPLRLFEVSETTRLLKYANDPRGVFYPIQVIVAGNRDNSGDSINPFTPKGYLIRYWKKQISNELPKPWFLLNNASPLNAAQYAAYSKLAGNQESLSKEIQSFCTYANLLCFPDISSSLEKHDQDVQFSSYMSKNFTIYGTKLPRGFDSFKKYAENDNLPVNSFRQYSRGGAGHNDKFSTYAPDGNVIDQSFNTYGTGAAGGVGEFKNYAPNVNVPNLRFTTYSTEGVGRKQSFTSYTKDTNSGGQSFTSYAKNSNGAVNDFTSYANNSNVIGSTFTNYGESENGGGNTFKSYGSNANIPENNFKNYGVLGNAPFENFISYRDKSNVGDDNFVSYVDDPNSGKANFQNYGQSFGEGSDSFSKYGSGITDVQTIGFKTYGVNTTFKEYGKSIATFADYKNKTINGLSSSLVTTSGKNVNNKWVEPGKFFREKMLTTGTIMPMPDIQDKMPKRSFLPRVIASKLPFSTSKINELKKIFHAGDDSQMGKMIADALAECERSPSVGETKRCVNSIEDMIDFSTSVLGRNIVVRTTQNTKGSKGDIMIGSVKGINGGKVTKSVSCHQSLFPYLVYYCHSVPKVRVYEADILDPNSKAKINHGVAICHVDTSAWGASHGAFITLGSGPGKIEVCHWIFENDMTWTVVD</sequence>
<evidence type="ECO:0000259" key="7">
    <source>
        <dbReference type="PROSITE" id="PS51277"/>
    </source>
</evidence>
<gene>
    <name evidence="8" type="ORF">RND71_003157</name>
</gene>
<dbReference type="PANTHER" id="PTHR31458:SF12">
    <property type="entry name" value="POLYGALACTURONASE-1 NON-CATALYTIC SUBUNIT BETA-LIKE"/>
    <property type="match status" value="1"/>
</dbReference>